<reference evidence="2" key="1">
    <citation type="submission" date="2009-10" db="EMBL/GenBank/DDBJ databases">
        <title>The genome sequence of Streptomyces sviceus strain ATCC 29083.</title>
        <authorList>
            <consortium name="The Broad Institute Genome Sequencing Platform"/>
            <consortium name="Broad Institute Microbial Sequencing Center"/>
            <person name="Fischbach M."/>
            <person name="Godfrey P."/>
            <person name="Ward D."/>
            <person name="Young S."/>
            <person name="Zeng Q."/>
            <person name="Koehrsen M."/>
            <person name="Alvarado L."/>
            <person name="Berlin A.M."/>
            <person name="Bochicchio J."/>
            <person name="Borenstein D."/>
            <person name="Chapman S.B."/>
            <person name="Chen Z."/>
            <person name="Engels R."/>
            <person name="Freedman E."/>
            <person name="Gellesch M."/>
            <person name="Goldberg J."/>
            <person name="Griggs A."/>
            <person name="Gujja S."/>
            <person name="Heilman E.R."/>
            <person name="Heiman D.I."/>
            <person name="Hepburn T.A."/>
            <person name="Howarth C."/>
            <person name="Jen D."/>
            <person name="Larson L."/>
            <person name="Lewis B."/>
            <person name="Mehta T."/>
            <person name="Park D."/>
            <person name="Pearson M."/>
            <person name="Richards J."/>
            <person name="Roberts A."/>
            <person name="Saif S."/>
            <person name="Shea T.D."/>
            <person name="Shenoy N."/>
            <person name="Sisk P."/>
            <person name="Stolte C."/>
            <person name="Sykes S.N."/>
            <person name="Thomson T."/>
            <person name="Walk T."/>
            <person name="White J."/>
            <person name="Yandava C."/>
            <person name="Straight P."/>
            <person name="Clardy J."/>
            <person name="Hung D."/>
            <person name="Kolter R."/>
            <person name="Mekalanos J."/>
            <person name="Walker S."/>
            <person name="Walsh C.T."/>
            <person name="Wieland-Brown L.C."/>
            <person name="Haas B."/>
            <person name="Nusbaum C."/>
            <person name="Birren B."/>
        </authorList>
    </citation>
    <scope>NUCLEOTIDE SEQUENCE [LARGE SCALE GENOMIC DNA]</scope>
    <source>
        <strain evidence="2">ATCC 29083</strain>
    </source>
</reference>
<feature type="region of interest" description="Disordered" evidence="1">
    <location>
        <begin position="43"/>
        <end position="64"/>
    </location>
</feature>
<gene>
    <name evidence="2" type="ORF">SSEG_10965</name>
</gene>
<dbReference type="RefSeq" id="WP_007383199.1">
    <property type="nucleotide sequence ID" value="NZ_CM000951.1"/>
</dbReference>
<dbReference type="Proteomes" id="UP000002785">
    <property type="component" value="Chromosome"/>
</dbReference>
<evidence type="ECO:0008006" key="4">
    <source>
        <dbReference type="Google" id="ProtNLM"/>
    </source>
</evidence>
<organism evidence="2 3">
    <name type="scientific">Streptomyces sviceus (strain ATCC 29083 / DSM 924 / JCM 4929 / NBRC 13980 / NCIMB 11184 / NRRL 5439 / UC 5370)</name>
    <dbReference type="NCBI Taxonomy" id="463191"/>
    <lineage>
        <taxon>Bacteria</taxon>
        <taxon>Bacillati</taxon>
        <taxon>Actinomycetota</taxon>
        <taxon>Actinomycetes</taxon>
        <taxon>Kitasatosporales</taxon>
        <taxon>Streptomycetaceae</taxon>
        <taxon>Streptomyces</taxon>
    </lineage>
</organism>
<protein>
    <recommendedName>
        <fullName evidence="4">FXSXX-COOH protein</fullName>
    </recommendedName>
</protein>
<dbReference type="EMBL" id="CM000951">
    <property type="protein sequence ID" value="EFH28722.1"/>
    <property type="molecule type" value="Genomic_DNA"/>
</dbReference>
<proteinExistence type="predicted"/>
<evidence type="ECO:0000313" key="2">
    <source>
        <dbReference type="EMBL" id="EFH28722.1"/>
    </source>
</evidence>
<feature type="compositionally biased region" description="Basic and acidic residues" evidence="1">
    <location>
        <begin position="43"/>
        <end position="52"/>
    </location>
</feature>
<evidence type="ECO:0000256" key="1">
    <source>
        <dbReference type="SAM" id="MobiDB-lite"/>
    </source>
</evidence>
<dbReference type="HOGENOM" id="CLU_2866071_0_0_11"/>
<name>D6XAG3_STRX2</name>
<dbReference type="eggNOG" id="ENOG5031VN9">
    <property type="taxonomic scope" value="Bacteria"/>
</dbReference>
<dbReference type="OrthoDB" id="4259956at2"/>
<sequence length="64" mass="6924">MDTPTNDPAEESKKQPSTGERVPLVRLAARLDHIRSGTLTRVVSHDTPDRGPSRISVAAFQSAV</sequence>
<feature type="region of interest" description="Disordered" evidence="1">
    <location>
        <begin position="1"/>
        <end position="22"/>
    </location>
</feature>
<evidence type="ECO:0000313" key="3">
    <source>
        <dbReference type="Proteomes" id="UP000002785"/>
    </source>
</evidence>
<accession>D6XAG3</accession>
<dbReference type="AlphaFoldDB" id="D6XAG3"/>
<keyword evidence="3" id="KW-1185">Reference proteome</keyword>